<protein>
    <submittedName>
        <fullName evidence="2">Uncharacterized protein</fullName>
    </submittedName>
</protein>
<gene>
    <name evidence="2" type="ORF">METZ01_LOCUS394394</name>
</gene>
<dbReference type="EMBL" id="UINC01149212">
    <property type="protein sequence ID" value="SVD41540.1"/>
    <property type="molecule type" value="Genomic_DNA"/>
</dbReference>
<name>A0A382V520_9ZZZZ</name>
<feature type="non-terminal residue" evidence="2">
    <location>
        <position position="48"/>
    </location>
</feature>
<evidence type="ECO:0000256" key="1">
    <source>
        <dbReference type="SAM" id="MobiDB-lite"/>
    </source>
</evidence>
<feature type="region of interest" description="Disordered" evidence="1">
    <location>
        <begin position="1"/>
        <end position="22"/>
    </location>
</feature>
<evidence type="ECO:0000313" key="2">
    <source>
        <dbReference type="EMBL" id="SVD41540.1"/>
    </source>
</evidence>
<accession>A0A382V520</accession>
<proteinExistence type="predicted"/>
<sequence>MEGSARTAFTLRTPMSDDLPESTDSVHFARYLSGEASDAERQQLEAWV</sequence>
<organism evidence="2">
    <name type="scientific">marine metagenome</name>
    <dbReference type="NCBI Taxonomy" id="408172"/>
    <lineage>
        <taxon>unclassified sequences</taxon>
        <taxon>metagenomes</taxon>
        <taxon>ecological metagenomes</taxon>
    </lineage>
</organism>
<reference evidence="2" key="1">
    <citation type="submission" date="2018-05" db="EMBL/GenBank/DDBJ databases">
        <authorList>
            <person name="Lanie J.A."/>
            <person name="Ng W.-L."/>
            <person name="Kazmierczak K.M."/>
            <person name="Andrzejewski T.M."/>
            <person name="Davidsen T.M."/>
            <person name="Wayne K.J."/>
            <person name="Tettelin H."/>
            <person name="Glass J.I."/>
            <person name="Rusch D."/>
            <person name="Podicherti R."/>
            <person name="Tsui H.-C.T."/>
            <person name="Winkler M.E."/>
        </authorList>
    </citation>
    <scope>NUCLEOTIDE SEQUENCE</scope>
</reference>
<dbReference type="AlphaFoldDB" id="A0A382V520"/>